<dbReference type="SUPFAM" id="SSF52172">
    <property type="entry name" value="CheY-like"/>
    <property type="match status" value="1"/>
</dbReference>
<dbReference type="eggNOG" id="COG2204">
    <property type="taxonomic scope" value="Bacteria"/>
</dbReference>
<dbReference type="AlphaFoldDB" id="I4DC41"/>
<dbReference type="InterPro" id="IPR011006">
    <property type="entry name" value="CheY-like_superfamily"/>
</dbReference>
<dbReference type="EMBL" id="CP003639">
    <property type="protein sequence ID" value="AFM43365.1"/>
    <property type="molecule type" value="Genomic_DNA"/>
</dbReference>
<accession>I4DC41</accession>
<comment type="function">
    <text evidence="3">May play the central regulatory role in sporulation. It may be an element of the effector pathway responsible for the activation of sporulation genes in response to nutritional stress. Spo0A may act in concert with spo0H (a sigma factor) to control the expression of some genes that are critical to the sporulation process.</text>
</comment>
<dbReference type="CDD" id="cd00156">
    <property type="entry name" value="REC"/>
    <property type="match status" value="1"/>
</dbReference>
<dbReference type="Gene3D" id="3.40.50.2300">
    <property type="match status" value="1"/>
</dbReference>
<proteinExistence type="predicted"/>
<protein>
    <recommendedName>
        <fullName evidence="1">Stage 0 sporulation protein A homolog</fullName>
    </recommendedName>
</protein>
<keyword evidence="6" id="KW-0238">DNA-binding</keyword>
<dbReference type="STRING" id="646529.Desaci_4525"/>
<feature type="modified residue" description="4-aspartylphosphate" evidence="4">
    <location>
        <position position="54"/>
    </location>
</feature>
<dbReference type="InterPro" id="IPR050595">
    <property type="entry name" value="Bact_response_regulator"/>
</dbReference>
<keyword evidence="2 4" id="KW-0597">Phosphoprotein</keyword>
<dbReference type="Proteomes" id="UP000002892">
    <property type="component" value="Chromosome"/>
</dbReference>
<dbReference type="PANTHER" id="PTHR44591">
    <property type="entry name" value="STRESS RESPONSE REGULATOR PROTEIN 1"/>
    <property type="match status" value="1"/>
</dbReference>
<name>I4DC41_DESAJ</name>
<evidence type="ECO:0000256" key="4">
    <source>
        <dbReference type="PROSITE-ProRule" id="PRU00169"/>
    </source>
</evidence>
<dbReference type="GO" id="GO:0000160">
    <property type="term" value="P:phosphorelay signal transduction system"/>
    <property type="evidence" value="ECO:0007669"/>
    <property type="project" value="InterPro"/>
</dbReference>
<dbReference type="KEGG" id="dai:Desaci_4525"/>
<evidence type="ECO:0000313" key="6">
    <source>
        <dbReference type="EMBL" id="AFM43365.1"/>
    </source>
</evidence>
<dbReference type="OrthoDB" id="9808843at2"/>
<organism evidence="6 7">
    <name type="scientific">Desulfosporosinus acidiphilus (strain DSM 22704 / JCM 16185 / SJ4)</name>
    <dbReference type="NCBI Taxonomy" id="646529"/>
    <lineage>
        <taxon>Bacteria</taxon>
        <taxon>Bacillati</taxon>
        <taxon>Bacillota</taxon>
        <taxon>Clostridia</taxon>
        <taxon>Eubacteriales</taxon>
        <taxon>Desulfitobacteriaceae</taxon>
        <taxon>Desulfosporosinus</taxon>
    </lineage>
</organism>
<gene>
    <name evidence="6" type="ordered locus">Desaci_4525</name>
</gene>
<reference evidence="6 7" key="1">
    <citation type="journal article" date="2012" name="J. Bacteriol.">
        <title>Complete genome sequences of Desulfosporosinus orientis DSM765T, Desulfosporosinus youngiae DSM17734T, Desulfosporosinus meridiei DSM13257T, and Desulfosporosinus acidiphilus DSM22704T.</title>
        <authorList>
            <person name="Pester M."/>
            <person name="Brambilla E."/>
            <person name="Alazard D."/>
            <person name="Rattei T."/>
            <person name="Weinmaier T."/>
            <person name="Han J."/>
            <person name="Lucas S."/>
            <person name="Lapidus A."/>
            <person name="Cheng J.F."/>
            <person name="Goodwin L."/>
            <person name="Pitluck S."/>
            <person name="Peters L."/>
            <person name="Ovchinnikova G."/>
            <person name="Teshima H."/>
            <person name="Detter J.C."/>
            <person name="Han C.S."/>
            <person name="Tapia R."/>
            <person name="Land M.L."/>
            <person name="Hauser L."/>
            <person name="Kyrpides N.C."/>
            <person name="Ivanova N.N."/>
            <person name="Pagani I."/>
            <person name="Huntmann M."/>
            <person name="Wei C.L."/>
            <person name="Davenport K.W."/>
            <person name="Daligault H."/>
            <person name="Chain P.S."/>
            <person name="Chen A."/>
            <person name="Mavromatis K."/>
            <person name="Markowitz V."/>
            <person name="Szeto E."/>
            <person name="Mikhailova N."/>
            <person name="Pati A."/>
            <person name="Wagner M."/>
            <person name="Woyke T."/>
            <person name="Ollivier B."/>
            <person name="Klenk H.P."/>
            <person name="Spring S."/>
            <person name="Loy A."/>
        </authorList>
    </citation>
    <scope>NUCLEOTIDE SEQUENCE [LARGE SCALE GENOMIC DNA]</scope>
    <source>
        <strain evidence="7">DSM 22704 / JCM 16185 / SJ4</strain>
    </source>
</reference>
<dbReference type="PANTHER" id="PTHR44591:SF3">
    <property type="entry name" value="RESPONSE REGULATORY DOMAIN-CONTAINING PROTEIN"/>
    <property type="match status" value="1"/>
</dbReference>
<dbReference type="PROSITE" id="PS50110">
    <property type="entry name" value="RESPONSE_REGULATORY"/>
    <property type="match status" value="1"/>
</dbReference>
<keyword evidence="7" id="KW-1185">Reference proteome</keyword>
<dbReference type="InterPro" id="IPR001789">
    <property type="entry name" value="Sig_transdc_resp-reg_receiver"/>
</dbReference>
<dbReference type="SMART" id="SM00448">
    <property type="entry name" value="REC"/>
    <property type="match status" value="1"/>
</dbReference>
<evidence type="ECO:0000313" key="7">
    <source>
        <dbReference type="Proteomes" id="UP000002892"/>
    </source>
</evidence>
<dbReference type="Pfam" id="PF00072">
    <property type="entry name" value="Response_reg"/>
    <property type="match status" value="1"/>
</dbReference>
<evidence type="ECO:0000256" key="3">
    <source>
        <dbReference type="ARBA" id="ARBA00024867"/>
    </source>
</evidence>
<evidence type="ECO:0000256" key="2">
    <source>
        <dbReference type="ARBA" id="ARBA00022553"/>
    </source>
</evidence>
<sequence>MNQGSLLIVDDNLGIRSLLKALFSSKGYVVSTATTGIEALSLAKTQSPDLIISDIKMPGINGLELRERLLGYNPNTRIILISAYADQKEINELIHNGNIDFVMTKPFDLEKLGIVVDNLLSEEQLQ</sequence>
<dbReference type="GO" id="GO:0003677">
    <property type="term" value="F:DNA binding"/>
    <property type="evidence" value="ECO:0007669"/>
    <property type="project" value="UniProtKB-KW"/>
</dbReference>
<evidence type="ECO:0000256" key="1">
    <source>
        <dbReference type="ARBA" id="ARBA00018672"/>
    </source>
</evidence>
<dbReference type="HOGENOM" id="CLU_000445_69_8_9"/>
<feature type="domain" description="Response regulatory" evidence="5">
    <location>
        <begin position="5"/>
        <end position="120"/>
    </location>
</feature>
<evidence type="ECO:0000259" key="5">
    <source>
        <dbReference type="PROSITE" id="PS50110"/>
    </source>
</evidence>